<accession>A0A1Y0XZ06</accession>
<evidence type="ECO:0000313" key="3">
    <source>
        <dbReference type="Proteomes" id="UP000196205"/>
    </source>
</evidence>
<dbReference type="InterPro" id="IPR048494">
    <property type="entry name" value="Dit-like_N"/>
</dbReference>
<dbReference type="AlphaFoldDB" id="A0A1Y0XZ06"/>
<organism evidence="2 3">
    <name type="scientific">Acetobacter pasteurianus subsp. pasteurianus</name>
    <dbReference type="NCBI Taxonomy" id="481145"/>
    <lineage>
        <taxon>Bacteria</taxon>
        <taxon>Pseudomonadati</taxon>
        <taxon>Pseudomonadota</taxon>
        <taxon>Alphaproteobacteria</taxon>
        <taxon>Acetobacterales</taxon>
        <taxon>Acetobacteraceae</taxon>
        <taxon>Acetobacter</taxon>
    </lineage>
</organism>
<evidence type="ECO:0000313" key="2">
    <source>
        <dbReference type="EMBL" id="ARW48150.1"/>
    </source>
</evidence>
<dbReference type="EMBL" id="CP021509">
    <property type="protein sequence ID" value="ARW48150.1"/>
    <property type="molecule type" value="Genomic_DNA"/>
</dbReference>
<evidence type="ECO:0000259" key="1">
    <source>
        <dbReference type="Pfam" id="PF21821"/>
    </source>
</evidence>
<proteinExistence type="predicted"/>
<feature type="domain" description="Dit-like phage tail protein N-terminal" evidence="1">
    <location>
        <begin position="84"/>
        <end position="193"/>
    </location>
</feature>
<protein>
    <recommendedName>
        <fullName evidence="1">Dit-like phage tail protein N-terminal domain-containing protein</fullName>
    </recommendedName>
</protein>
<reference evidence="2 3" key="1">
    <citation type="submission" date="2017-05" db="EMBL/GenBank/DDBJ databases">
        <title>Genome sequence of Acetobacter pasteurianus subsp. pasteurianus strain SRCM101342.</title>
        <authorList>
            <person name="Cho S.H."/>
        </authorList>
    </citation>
    <scope>NUCLEOTIDE SEQUENCE [LARGE SCALE GENOMIC DNA]</scope>
    <source>
        <strain evidence="2 3">SRCM101342</strain>
    </source>
</reference>
<sequence>MTGKGQISKPTPVVPLVTGAPTIPGAIDGGYRVSDFTETLKDQAFSALYNIAGATLMAYRGIAWGLFSTDTGVPIFPKCLYFEVSLQEQGQITDAPVEDGSFVSYNKVDAPAQYVLGMSLGPVSAQQSTDLALLRQMRSSTDLYYVHMPNFISPAVNVVGLSIRRTTQSGADLLLVSVMLREVRTFATATLTTKKNGYSTTATQVGVVSAQTPTAAQAKAIAS</sequence>
<gene>
    <name evidence="2" type="ORF">S1001342_01827</name>
</gene>
<dbReference type="Pfam" id="PF21821">
    <property type="entry name" value="Dit_like"/>
    <property type="match status" value="1"/>
</dbReference>
<dbReference type="Proteomes" id="UP000196205">
    <property type="component" value="Chromosome"/>
</dbReference>
<dbReference type="OrthoDB" id="9029638at2"/>
<name>A0A1Y0XZ06_ACEPA</name>
<dbReference type="RefSeq" id="WP_087651822.1">
    <property type="nucleotide sequence ID" value="NZ_CP021509.1"/>
</dbReference>